<dbReference type="HOGENOM" id="CLU_693372_0_0_1"/>
<evidence type="ECO:0000313" key="9">
    <source>
        <dbReference type="EnsemblPlants" id="KQJ86722"/>
    </source>
</evidence>
<feature type="region of interest" description="Disordered" evidence="6">
    <location>
        <begin position="99"/>
        <end position="126"/>
    </location>
</feature>
<evidence type="ECO:0000256" key="5">
    <source>
        <dbReference type="SAM" id="Coils"/>
    </source>
</evidence>
<reference evidence="8 9" key="1">
    <citation type="journal article" date="2010" name="Nature">
        <title>Genome sequencing and analysis of the model grass Brachypodium distachyon.</title>
        <authorList>
            <consortium name="International Brachypodium Initiative"/>
        </authorList>
    </citation>
    <scope>NUCLEOTIDE SEQUENCE [LARGE SCALE GENOMIC DNA]</scope>
    <source>
        <strain evidence="8">Bd21</strain>
        <strain evidence="9">cv. Bd21</strain>
    </source>
</reference>
<dbReference type="ExpressionAtlas" id="I1IIE8">
    <property type="expression patterns" value="baseline"/>
</dbReference>
<feature type="coiled-coil region" evidence="5">
    <location>
        <begin position="208"/>
        <end position="277"/>
    </location>
</feature>
<feature type="region of interest" description="Disordered" evidence="6">
    <location>
        <begin position="294"/>
        <end position="313"/>
    </location>
</feature>
<evidence type="ECO:0000256" key="2">
    <source>
        <dbReference type="ARBA" id="ARBA00022692"/>
    </source>
</evidence>
<evidence type="ECO:0000259" key="7">
    <source>
        <dbReference type="PROSITE" id="PS51775"/>
    </source>
</evidence>
<dbReference type="PANTHER" id="PTHR31448:SF12">
    <property type="entry name" value="EXPRESSED PROTEIN"/>
    <property type="match status" value="1"/>
</dbReference>
<feature type="region of interest" description="Disordered" evidence="6">
    <location>
        <begin position="138"/>
        <end position="157"/>
    </location>
</feature>
<reference evidence="9" key="3">
    <citation type="submission" date="2018-08" db="UniProtKB">
        <authorList>
            <consortium name="EnsemblPlants"/>
        </authorList>
    </citation>
    <scope>IDENTIFICATION</scope>
    <source>
        <strain evidence="9">cv. Bd21</strain>
    </source>
</reference>
<dbReference type="eggNOG" id="ENOG502R67F">
    <property type="taxonomic scope" value="Eukaryota"/>
</dbReference>
<dbReference type="InterPro" id="IPR007656">
    <property type="entry name" value="GTD-bd"/>
</dbReference>
<evidence type="ECO:0000256" key="6">
    <source>
        <dbReference type="SAM" id="MobiDB-lite"/>
    </source>
</evidence>
<keyword evidence="3" id="KW-1133">Transmembrane helix</keyword>
<protein>
    <recommendedName>
        <fullName evidence="7">GTD-binding domain-containing protein</fullName>
    </recommendedName>
</protein>
<dbReference type="KEGG" id="bdi:100833720"/>
<gene>
    <name evidence="9" type="primary">LOC100833720</name>
    <name evidence="8" type="ORF">BRADI_4g07370v3</name>
</gene>
<proteinExistence type="predicted"/>
<keyword evidence="5" id="KW-0175">Coiled coil</keyword>
<feature type="domain" description="GTD-binding" evidence="7">
    <location>
        <begin position="206"/>
        <end position="275"/>
    </location>
</feature>
<dbReference type="GeneID" id="100833720"/>
<dbReference type="PANTHER" id="PTHR31448">
    <property type="entry name" value="MYOSIN-BINDING PROTEIN 2"/>
    <property type="match status" value="1"/>
</dbReference>
<dbReference type="Proteomes" id="UP000008810">
    <property type="component" value="Chromosome 4"/>
</dbReference>
<dbReference type="OMA" id="DKPGGME"/>
<keyword evidence="4" id="KW-0472">Membrane</keyword>
<evidence type="ECO:0000256" key="4">
    <source>
        <dbReference type="ARBA" id="ARBA00023136"/>
    </source>
</evidence>
<feature type="compositionally biased region" description="Basic and acidic residues" evidence="6">
    <location>
        <begin position="139"/>
        <end position="149"/>
    </location>
</feature>
<dbReference type="EMBL" id="CM000883">
    <property type="protein sequence ID" value="KQJ86722.1"/>
    <property type="molecule type" value="Genomic_DNA"/>
</dbReference>
<dbReference type="EnsemblPlants" id="KQJ86722">
    <property type="protein sequence ID" value="KQJ86722"/>
    <property type="gene ID" value="BRADI_4g07370v3"/>
</dbReference>
<dbReference type="PROSITE" id="PS51775">
    <property type="entry name" value="GTD_BINDING"/>
    <property type="match status" value="1"/>
</dbReference>
<dbReference type="Gramene" id="KQJ86722">
    <property type="protein sequence ID" value="KQJ86722"/>
    <property type="gene ID" value="BRADI_4g07370v3"/>
</dbReference>
<keyword evidence="2" id="KW-0812">Transmembrane</keyword>
<reference evidence="8" key="2">
    <citation type="submission" date="2017-06" db="EMBL/GenBank/DDBJ databases">
        <title>WGS assembly of Brachypodium distachyon.</title>
        <authorList>
            <consortium name="The International Brachypodium Initiative"/>
            <person name="Lucas S."/>
            <person name="Harmon-Smith M."/>
            <person name="Lail K."/>
            <person name="Tice H."/>
            <person name="Grimwood J."/>
            <person name="Bruce D."/>
            <person name="Barry K."/>
            <person name="Shu S."/>
            <person name="Lindquist E."/>
            <person name="Wang M."/>
            <person name="Pitluck S."/>
            <person name="Vogel J.P."/>
            <person name="Garvin D.F."/>
            <person name="Mockler T.C."/>
            <person name="Schmutz J."/>
            <person name="Rokhsar D."/>
            <person name="Bevan M.W."/>
        </authorList>
    </citation>
    <scope>NUCLEOTIDE SEQUENCE</scope>
    <source>
        <strain evidence="8">Bd21</strain>
    </source>
</reference>
<accession>I1IIE8</accession>
<sequence>MVREFLAVVVRAALQWALASLLLANGAAFCLIAAVASSLRLGPPCLLCARVHRLLGSSSSSASAADDGSSSHEHEALRRLLCEAHVAAVAGSARLEPERRLEKTCSASDHVDGRRTDDSDKHGGLEAHRAVSIGSEICEQDRGSDRNMDRSSSIDNDGPYVSLFELAPISPLSPDQENPPELSMPSSVALLQAGVGEEEEQERDLITVSGLVAELRAQRKELEAARAELEAERRGKAEAVEQGELDREAARLAMQLVHEAEAEKHGLQRRLEACSVKAQLYDAAAAMDAAAGLGDVGDLPEPEKDGNGNGNGGNNYQSLVDFFPGSAVYSSSPDLANLLKLYTEGNGGGRRRSMESVMDDDASAVVAVAEEEEVVAVVVAAAVSDSNGGNRQTAGGIDGASP</sequence>
<dbReference type="GO" id="GO:0016020">
    <property type="term" value="C:membrane"/>
    <property type="evidence" value="ECO:0007669"/>
    <property type="project" value="UniProtKB-SubCell"/>
</dbReference>
<dbReference type="GO" id="GO:0080115">
    <property type="term" value="F:myosin XI tail binding"/>
    <property type="evidence" value="ECO:0007669"/>
    <property type="project" value="UniProtKB-ARBA"/>
</dbReference>
<name>I1IIE8_BRADI</name>
<evidence type="ECO:0000256" key="3">
    <source>
        <dbReference type="ARBA" id="ARBA00022989"/>
    </source>
</evidence>
<dbReference type="AlphaFoldDB" id="I1IIE8"/>
<keyword evidence="10" id="KW-1185">Reference proteome</keyword>
<evidence type="ECO:0000313" key="8">
    <source>
        <dbReference type="EMBL" id="KQJ86722.1"/>
    </source>
</evidence>
<dbReference type="InterPro" id="IPR039306">
    <property type="entry name" value="MYOB"/>
</dbReference>
<organism evidence="8">
    <name type="scientific">Brachypodium distachyon</name>
    <name type="common">Purple false brome</name>
    <name type="synonym">Trachynia distachya</name>
    <dbReference type="NCBI Taxonomy" id="15368"/>
    <lineage>
        <taxon>Eukaryota</taxon>
        <taxon>Viridiplantae</taxon>
        <taxon>Streptophyta</taxon>
        <taxon>Embryophyta</taxon>
        <taxon>Tracheophyta</taxon>
        <taxon>Spermatophyta</taxon>
        <taxon>Magnoliopsida</taxon>
        <taxon>Liliopsida</taxon>
        <taxon>Poales</taxon>
        <taxon>Poaceae</taxon>
        <taxon>BOP clade</taxon>
        <taxon>Pooideae</taxon>
        <taxon>Stipodae</taxon>
        <taxon>Brachypodieae</taxon>
        <taxon>Brachypodium</taxon>
    </lineage>
</organism>
<comment type="subcellular location">
    <subcellularLocation>
        <location evidence="1">Membrane</location>
        <topology evidence="1">Single-pass membrane protein</topology>
    </subcellularLocation>
</comment>
<evidence type="ECO:0000313" key="10">
    <source>
        <dbReference type="Proteomes" id="UP000008810"/>
    </source>
</evidence>
<evidence type="ECO:0000256" key="1">
    <source>
        <dbReference type="ARBA" id="ARBA00004167"/>
    </source>
</evidence>
<dbReference type="RefSeq" id="XP_003575517.1">
    <property type="nucleotide sequence ID" value="XM_003575469.4"/>
</dbReference>
<dbReference type="OrthoDB" id="677914at2759"/>